<keyword evidence="3" id="KW-1185">Reference proteome</keyword>
<dbReference type="PRINTS" id="PR00111">
    <property type="entry name" value="ABHYDROLASE"/>
</dbReference>
<dbReference type="EMBL" id="BAABJQ010000003">
    <property type="protein sequence ID" value="GAA5179941.1"/>
    <property type="molecule type" value="Genomic_DNA"/>
</dbReference>
<dbReference type="Gene3D" id="3.40.50.1820">
    <property type="entry name" value="alpha/beta hydrolase"/>
    <property type="match status" value="1"/>
</dbReference>
<dbReference type="InterPro" id="IPR000073">
    <property type="entry name" value="AB_hydrolase_1"/>
</dbReference>
<evidence type="ECO:0000259" key="1">
    <source>
        <dbReference type="Pfam" id="PF12697"/>
    </source>
</evidence>
<dbReference type="SUPFAM" id="SSF53474">
    <property type="entry name" value="alpha/beta-Hydrolases"/>
    <property type="match status" value="1"/>
</dbReference>
<dbReference type="InterPro" id="IPR050266">
    <property type="entry name" value="AB_hydrolase_sf"/>
</dbReference>
<organism evidence="2 3">
    <name type="scientific">Rugosimonospora acidiphila</name>
    <dbReference type="NCBI Taxonomy" id="556531"/>
    <lineage>
        <taxon>Bacteria</taxon>
        <taxon>Bacillati</taxon>
        <taxon>Actinomycetota</taxon>
        <taxon>Actinomycetes</taxon>
        <taxon>Micromonosporales</taxon>
        <taxon>Micromonosporaceae</taxon>
        <taxon>Rugosimonospora</taxon>
    </lineage>
</organism>
<keyword evidence="2" id="KW-0378">Hydrolase</keyword>
<dbReference type="Proteomes" id="UP001501570">
    <property type="component" value="Unassembled WGS sequence"/>
</dbReference>
<dbReference type="InterPro" id="IPR029058">
    <property type="entry name" value="AB_hydrolase_fold"/>
</dbReference>
<feature type="domain" description="AB hydrolase-1" evidence="1">
    <location>
        <begin position="29"/>
        <end position="246"/>
    </location>
</feature>
<dbReference type="Pfam" id="PF12697">
    <property type="entry name" value="Abhydrolase_6"/>
    <property type="match status" value="1"/>
</dbReference>
<reference evidence="3" key="1">
    <citation type="journal article" date="2019" name="Int. J. Syst. Evol. Microbiol.">
        <title>The Global Catalogue of Microorganisms (GCM) 10K type strain sequencing project: providing services to taxonomists for standard genome sequencing and annotation.</title>
        <authorList>
            <consortium name="The Broad Institute Genomics Platform"/>
            <consortium name="The Broad Institute Genome Sequencing Center for Infectious Disease"/>
            <person name="Wu L."/>
            <person name="Ma J."/>
        </authorList>
    </citation>
    <scope>NUCLEOTIDE SEQUENCE [LARGE SCALE GENOMIC DNA]</scope>
    <source>
        <strain evidence="3">JCM 18304</strain>
    </source>
</reference>
<comment type="caution">
    <text evidence="2">The sequence shown here is derived from an EMBL/GenBank/DDBJ whole genome shotgun (WGS) entry which is preliminary data.</text>
</comment>
<dbReference type="GO" id="GO:0016787">
    <property type="term" value="F:hydrolase activity"/>
    <property type="evidence" value="ECO:0007669"/>
    <property type="project" value="UniProtKB-KW"/>
</dbReference>
<gene>
    <name evidence="2" type="ORF">GCM10023322_11090</name>
</gene>
<accession>A0ABP9RL63</accession>
<sequence length="276" mass="29847">MNDGVRGSFEVNGRTLSYLDFGGPGPVLIALHGHFSEGADFAPLAQRLGSQWRVLALDQRGHGESDRATGYERSGYVGDVAAFLDHLGLADVALLGHSLGGVNAYQFAARHPDRVTALIVEDIGAVCDIDLNFAKNLPDRVTTRDGLVEAVGAAAPYLERTFRERAEGWSFSFDAGDTVRSQQALSGDHWRDWLSVRCPTLLVRGTRSDELSAWHARDMAAKRSIDLIELTAGHVVHHDQPDAFAECVRRFLAAVDGTANSQLSGAVARLVVAMRG</sequence>
<proteinExistence type="predicted"/>
<dbReference type="PANTHER" id="PTHR43798">
    <property type="entry name" value="MONOACYLGLYCEROL LIPASE"/>
    <property type="match status" value="1"/>
</dbReference>
<name>A0ABP9RL63_9ACTN</name>
<dbReference type="RefSeq" id="WP_345626712.1">
    <property type="nucleotide sequence ID" value="NZ_BAABJQ010000003.1"/>
</dbReference>
<evidence type="ECO:0000313" key="3">
    <source>
        <dbReference type="Proteomes" id="UP001501570"/>
    </source>
</evidence>
<dbReference type="PANTHER" id="PTHR43798:SF33">
    <property type="entry name" value="HYDROLASE, PUTATIVE (AFU_ORTHOLOGUE AFUA_2G14860)-RELATED"/>
    <property type="match status" value="1"/>
</dbReference>
<protein>
    <submittedName>
        <fullName evidence="2">Alpha/beta hydrolase</fullName>
    </submittedName>
</protein>
<evidence type="ECO:0000313" key="2">
    <source>
        <dbReference type="EMBL" id="GAA5179941.1"/>
    </source>
</evidence>